<sequence>MNKAFEIFSGLQGSLMGWLAPRVDSIGDFIFFRLILKYLRKEINKFGVEMMGNAMEWAGGIALTLLTLWILIQGYRIATGQSRDSMMALVTNSLRATLIVGAATTMAMFGTPVQKFLSEDVKQEIHWVVTGDNTKPEDAIDESLGWMQVAWSSIDMLDVMDDKVLDDQKTRAMWFVGVGAGGPAVTAGISLLLYEIAMALFIGFGPIFILCLLFDQTKQLFSKWLYYGIGTMFSMAVLSAMISISLKMVTKVALAFWGSALAGKLIGLNVTDGMSSQALQQGGLGLILSILIISAPPMAAMFFQGVLGQFSSYNNFAAGAQQSASPGGGIPPSQSYSRGYEGGGYQPQMQNREGTSERTSGFNTPANTHATGTYNNSATPNTDTMKVDTRRPRGE</sequence>
<feature type="compositionally biased region" description="Basic and acidic residues" evidence="5">
    <location>
        <begin position="385"/>
        <end position="395"/>
    </location>
</feature>
<feature type="transmembrane region" description="Helical" evidence="6">
    <location>
        <begin position="196"/>
        <end position="214"/>
    </location>
</feature>
<feature type="transmembrane region" description="Helical" evidence="6">
    <location>
        <begin position="172"/>
        <end position="190"/>
    </location>
</feature>
<keyword evidence="2 6" id="KW-0812">Transmembrane</keyword>
<protein>
    <submittedName>
        <fullName evidence="7">Type IV secretion system protein</fullName>
    </submittedName>
</protein>
<feature type="transmembrane region" description="Helical" evidence="6">
    <location>
        <begin position="283"/>
        <end position="303"/>
    </location>
</feature>
<dbReference type="RefSeq" id="WP_363797297.1">
    <property type="nucleotide sequence ID" value="NZ_CP159925.1"/>
</dbReference>
<feature type="region of interest" description="Disordered" evidence="5">
    <location>
        <begin position="321"/>
        <end position="395"/>
    </location>
</feature>
<evidence type="ECO:0000256" key="4">
    <source>
        <dbReference type="ARBA" id="ARBA00023136"/>
    </source>
</evidence>
<evidence type="ECO:0000256" key="6">
    <source>
        <dbReference type="SAM" id="Phobius"/>
    </source>
</evidence>
<dbReference type="Pfam" id="PF04610">
    <property type="entry name" value="TrbL"/>
    <property type="match status" value="1"/>
</dbReference>
<name>A0AAU8MMT0_9GAMM</name>
<evidence type="ECO:0000256" key="2">
    <source>
        <dbReference type="ARBA" id="ARBA00022692"/>
    </source>
</evidence>
<dbReference type="GO" id="GO:0030255">
    <property type="term" value="P:protein secretion by the type IV secretion system"/>
    <property type="evidence" value="ECO:0007669"/>
    <property type="project" value="InterPro"/>
</dbReference>
<keyword evidence="4 6" id="KW-0472">Membrane</keyword>
<dbReference type="AlphaFoldDB" id="A0AAU8MMT0"/>
<dbReference type="InterPro" id="IPR007688">
    <property type="entry name" value="Conjugal_tfr_TrbL/VirB6"/>
</dbReference>
<keyword evidence="3 6" id="KW-1133">Transmembrane helix</keyword>
<gene>
    <name evidence="7" type="ORF">ABU614_19015</name>
</gene>
<evidence type="ECO:0000256" key="1">
    <source>
        <dbReference type="ARBA" id="ARBA00004141"/>
    </source>
</evidence>
<evidence type="ECO:0000313" key="7">
    <source>
        <dbReference type="EMBL" id="XCO74449.1"/>
    </source>
</evidence>
<dbReference type="GO" id="GO:0016020">
    <property type="term" value="C:membrane"/>
    <property type="evidence" value="ECO:0007669"/>
    <property type="project" value="UniProtKB-SubCell"/>
</dbReference>
<proteinExistence type="predicted"/>
<dbReference type="EMBL" id="CP159925">
    <property type="protein sequence ID" value="XCO74449.1"/>
    <property type="molecule type" value="Genomic_DNA"/>
</dbReference>
<feature type="transmembrane region" description="Helical" evidence="6">
    <location>
        <begin position="226"/>
        <end position="246"/>
    </location>
</feature>
<comment type="subcellular location">
    <subcellularLocation>
        <location evidence="1">Membrane</location>
        <topology evidence="1">Multi-pass membrane protein</topology>
    </subcellularLocation>
</comment>
<feature type="transmembrane region" description="Helical" evidence="6">
    <location>
        <begin position="252"/>
        <end position="271"/>
    </location>
</feature>
<feature type="transmembrane region" description="Helical" evidence="6">
    <location>
        <begin position="87"/>
        <end position="109"/>
    </location>
</feature>
<evidence type="ECO:0000256" key="3">
    <source>
        <dbReference type="ARBA" id="ARBA00022989"/>
    </source>
</evidence>
<feature type="transmembrane region" description="Helical" evidence="6">
    <location>
        <begin position="57"/>
        <end position="75"/>
    </location>
</feature>
<organism evidence="7">
    <name type="scientific">Lysobacter firmicutimachus</name>
    <dbReference type="NCBI Taxonomy" id="1792846"/>
    <lineage>
        <taxon>Bacteria</taxon>
        <taxon>Pseudomonadati</taxon>
        <taxon>Pseudomonadota</taxon>
        <taxon>Gammaproteobacteria</taxon>
        <taxon>Lysobacterales</taxon>
        <taxon>Lysobacteraceae</taxon>
        <taxon>Lysobacter</taxon>
    </lineage>
</organism>
<evidence type="ECO:0000256" key="5">
    <source>
        <dbReference type="SAM" id="MobiDB-lite"/>
    </source>
</evidence>
<accession>A0AAU8MMT0</accession>
<reference evidence="7" key="1">
    <citation type="submission" date="2024-06" db="EMBL/GenBank/DDBJ databases">
        <authorList>
            <person name="Li S."/>
        </authorList>
    </citation>
    <scope>NUCLEOTIDE SEQUENCE</scope>
    <source>
        <strain evidence="7">SR10</strain>
    </source>
</reference>
<feature type="compositionally biased region" description="Polar residues" evidence="5">
    <location>
        <begin position="347"/>
        <end position="384"/>
    </location>
</feature>